<feature type="transmembrane region" description="Helical" evidence="1">
    <location>
        <begin position="6"/>
        <end position="31"/>
    </location>
</feature>
<dbReference type="Pfam" id="PF16935">
    <property type="entry name" value="Hol_Tox"/>
    <property type="match status" value="1"/>
</dbReference>
<dbReference type="InterPro" id="IPR031616">
    <property type="entry name" value="BsrE-like"/>
</dbReference>
<keyword evidence="3" id="KW-1185">Reference proteome</keyword>
<dbReference type="AlphaFoldDB" id="A0A9X3WM95"/>
<keyword evidence="1" id="KW-1133">Transmembrane helix</keyword>
<name>A0A9X3WM95_9BACI</name>
<protein>
    <submittedName>
        <fullName evidence="2">Holin-like toxin</fullName>
    </submittedName>
</protein>
<evidence type="ECO:0000256" key="1">
    <source>
        <dbReference type="SAM" id="Phobius"/>
    </source>
</evidence>
<evidence type="ECO:0000313" key="2">
    <source>
        <dbReference type="EMBL" id="MDC3419851.1"/>
    </source>
</evidence>
<organism evidence="2 3">
    <name type="scientific">Aquibacillus koreensis</name>
    <dbReference type="NCBI Taxonomy" id="279446"/>
    <lineage>
        <taxon>Bacteria</taxon>
        <taxon>Bacillati</taxon>
        <taxon>Bacillota</taxon>
        <taxon>Bacilli</taxon>
        <taxon>Bacillales</taxon>
        <taxon>Bacillaceae</taxon>
        <taxon>Aquibacillus</taxon>
    </lineage>
</organism>
<accession>A0A9X3WM95</accession>
<evidence type="ECO:0000313" key="3">
    <source>
        <dbReference type="Proteomes" id="UP001145072"/>
    </source>
</evidence>
<keyword evidence="1" id="KW-0812">Transmembrane</keyword>
<comment type="caution">
    <text evidence="2">The sequence shown here is derived from an EMBL/GenBank/DDBJ whole genome shotgun (WGS) entry which is preliminary data.</text>
</comment>
<keyword evidence="1" id="KW-0472">Membrane</keyword>
<reference evidence="2" key="1">
    <citation type="submission" date="2022-06" db="EMBL/GenBank/DDBJ databases">
        <title>Aquibacillus sp. a new bacterium isolated from soil saline samples.</title>
        <authorList>
            <person name="Galisteo C."/>
            <person name="De La Haba R."/>
            <person name="Sanchez-Porro C."/>
            <person name="Ventosa A."/>
        </authorList>
    </citation>
    <scope>NUCLEOTIDE SEQUENCE</scope>
    <source>
        <strain evidence="2">JCM 12387</strain>
    </source>
</reference>
<gene>
    <name evidence="2" type="ORF">NC661_05655</name>
</gene>
<proteinExistence type="predicted"/>
<sequence length="41" mass="4556">MTTFAALSLVARFCIALIATLTFVVTIVVFLNKRNSRSLPR</sequence>
<dbReference type="EMBL" id="JAMQJZ010000003">
    <property type="protein sequence ID" value="MDC3419851.1"/>
    <property type="molecule type" value="Genomic_DNA"/>
</dbReference>
<dbReference type="RefSeq" id="WP_259870705.1">
    <property type="nucleotide sequence ID" value="NZ_JAMQJZ010000003.1"/>
</dbReference>
<dbReference type="Proteomes" id="UP001145072">
    <property type="component" value="Unassembled WGS sequence"/>
</dbReference>